<feature type="transmembrane region" description="Helical" evidence="6">
    <location>
        <begin position="181"/>
        <end position="201"/>
    </location>
</feature>
<feature type="transmembrane region" description="Helical" evidence="6">
    <location>
        <begin position="121"/>
        <end position="144"/>
    </location>
</feature>
<feature type="region of interest" description="Disordered" evidence="5">
    <location>
        <begin position="288"/>
        <end position="311"/>
    </location>
</feature>
<feature type="transmembrane region" description="Helical" evidence="6">
    <location>
        <begin position="38"/>
        <end position="60"/>
    </location>
</feature>
<feature type="transmembrane region" description="Helical" evidence="6">
    <location>
        <begin position="67"/>
        <end position="91"/>
    </location>
</feature>
<evidence type="ECO:0000256" key="4">
    <source>
        <dbReference type="ARBA" id="ARBA00023136"/>
    </source>
</evidence>
<sequence length="358" mass="40083">MLCWLLQSIASVMNSHWLKYNAIFPGNFCDAQGALKHIADVGAAVWTFVMAANTFTHLFLELDPKRYAMWIVLSGGWIFTGIIVGAGKAVANADNTRGPFYNVNGVGCWISPEYEVQLVTLGYMIMLSSALLSTILYVMTFLRLRGNIVGNGWKLSFRRVGNSGDKYFSNNRTMLVAKQMLLFPLAYSILIFPLAITRFIAWSGKAVPFELTIFSASIYMLSGFVNVFLFTTTRRILPLSSMRIGNWYLVPSSRPTMDSDEGDDSFRRSEDRAEKGVSKMVTFISEPTTIHTPPGRKESRRPPELNLSNNRDSFASMYSDREGVWIPPISSHWSVDTPPLQKSSRMSVYLQNIATAAA</sequence>
<dbReference type="OrthoDB" id="100006at2759"/>
<keyword evidence="2 6" id="KW-0812">Transmembrane</keyword>
<evidence type="ECO:0000313" key="8">
    <source>
        <dbReference type="Proteomes" id="UP000521943"/>
    </source>
</evidence>
<evidence type="ECO:0000256" key="5">
    <source>
        <dbReference type="SAM" id="MobiDB-lite"/>
    </source>
</evidence>
<dbReference type="AlphaFoldDB" id="A0A8H6MCI3"/>
<gene>
    <name evidence="7" type="ORF">DFP72DRAFT_883204</name>
</gene>
<dbReference type="EMBL" id="JACGCI010000013">
    <property type="protein sequence ID" value="KAF6760101.1"/>
    <property type="molecule type" value="Genomic_DNA"/>
</dbReference>
<reference evidence="7 8" key="1">
    <citation type="submission" date="2020-07" db="EMBL/GenBank/DDBJ databases">
        <title>Comparative genomics of pyrophilous fungi reveals a link between fire events and developmental genes.</title>
        <authorList>
            <consortium name="DOE Joint Genome Institute"/>
            <person name="Steindorff A.S."/>
            <person name="Carver A."/>
            <person name="Calhoun S."/>
            <person name="Stillman K."/>
            <person name="Liu H."/>
            <person name="Lipzen A."/>
            <person name="Pangilinan J."/>
            <person name="Labutti K."/>
            <person name="Bruns T.D."/>
            <person name="Grigoriev I.V."/>
        </authorList>
    </citation>
    <scope>NUCLEOTIDE SEQUENCE [LARGE SCALE GENOMIC DNA]</scope>
    <source>
        <strain evidence="7 8">CBS 144469</strain>
    </source>
</reference>
<accession>A0A8H6MCI3</accession>
<dbReference type="GO" id="GO:0005886">
    <property type="term" value="C:plasma membrane"/>
    <property type="evidence" value="ECO:0007669"/>
    <property type="project" value="TreeGrafter"/>
</dbReference>
<keyword evidence="3 6" id="KW-1133">Transmembrane helix</keyword>
<protein>
    <recommendedName>
        <fullName evidence="9">G-protein coupled receptors family 1 profile domain-containing protein</fullName>
    </recommendedName>
</protein>
<organism evidence="7 8">
    <name type="scientific">Ephemerocybe angulata</name>
    <dbReference type="NCBI Taxonomy" id="980116"/>
    <lineage>
        <taxon>Eukaryota</taxon>
        <taxon>Fungi</taxon>
        <taxon>Dikarya</taxon>
        <taxon>Basidiomycota</taxon>
        <taxon>Agaricomycotina</taxon>
        <taxon>Agaricomycetes</taxon>
        <taxon>Agaricomycetidae</taxon>
        <taxon>Agaricales</taxon>
        <taxon>Agaricineae</taxon>
        <taxon>Psathyrellaceae</taxon>
        <taxon>Ephemerocybe</taxon>
    </lineage>
</organism>
<evidence type="ECO:0000313" key="7">
    <source>
        <dbReference type="EMBL" id="KAF6760101.1"/>
    </source>
</evidence>
<dbReference type="GO" id="GO:0004930">
    <property type="term" value="F:G protein-coupled receptor activity"/>
    <property type="evidence" value="ECO:0007669"/>
    <property type="project" value="TreeGrafter"/>
</dbReference>
<dbReference type="Gene3D" id="1.20.1070.10">
    <property type="entry name" value="Rhodopsin 7-helix transmembrane proteins"/>
    <property type="match status" value="1"/>
</dbReference>
<evidence type="ECO:0000256" key="6">
    <source>
        <dbReference type="SAM" id="Phobius"/>
    </source>
</evidence>
<dbReference type="PANTHER" id="PTHR23112:SF37">
    <property type="entry name" value="G PROTEIN-COUPLED RECEPTOR GPR1"/>
    <property type="match status" value="1"/>
</dbReference>
<dbReference type="PANTHER" id="PTHR23112">
    <property type="entry name" value="G PROTEIN-COUPLED RECEPTOR 157-RELATED"/>
    <property type="match status" value="1"/>
</dbReference>
<evidence type="ECO:0000256" key="3">
    <source>
        <dbReference type="ARBA" id="ARBA00022989"/>
    </source>
</evidence>
<comment type="caution">
    <text evidence="7">The sequence shown here is derived from an EMBL/GenBank/DDBJ whole genome shotgun (WGS) entry which is preliminary data.</text>
</comment>
<proteinExistence type="predicted"/>
<feature type="transmembrane region" description="Helical" evidence="6">
    <location>
        <begin position="213"/>
        <end position="233"/>
    </location>
</feature>
<keyword evidence="8" id="KW-1185">Reference proteome</keyword>
<comment type="subcellular location">
    <subcellularLocation>
        <location evidence="1">Membrane</location>
        <topology evidence="1">Multi-pass membrane protein</topology>
    </subcellularLocation>
</comment>
<dbReference type="Proteomes" id="UP000521943">
    <property type="component" value="Unassembled WGS sequence"/>
</dbReference>
<keyword evidence="4 6" id="KW-0472">Membrane</keyword>
<dbReference type="GO" id="GO:0007189">
    <property type="term" value="P:adenylate cyclase-activating G protein-coupled receptor signaling pathway"/>
    <property type="evidence" value="ECO:0007669"/>
    <property type="project" value="TreeGrafter"/>
</dbReference>
<name>A0A8H6MCI3_9AGAR</name>
<feature type="non-terminal residue" evidence="7">
    <location>
        <position position="358"/>
    </location>
</feature>
<evidence type="ECO:0000256" key="2">
    <source>
        <dbReference type="ARBA" id="ARBA00022692"/>
    </source>
</evidence>
<evidence type="ECO:0008006" key="9">
    <source>
        <dbReference type="Google" id="ProtNLM"/>
    </source>
</evidence>
<evidence type="ECO:0000256" key="1">
    <source>
        <dbReference type="ARBA" id="ARBA00004141"/>
    </source>
</evidence>